<proteinExistence type="predicted"/>
<name>A0A1A9VDM0_GLOAU</name>
<reference evidence="2" key="1">
    <citation type="submission" date="2020-05" db="UniProtKB">
        <authorList>
            <consortium name="EnsemblMetazoa"/>
        </authorList>
    </citation>
    <scope>IDENTIFICATION</scope>
    <source>
        <strain evidence="2">TTRI</strain>
    </source>
</reference>
<sequence length="114" mass="13136">MNENYKRKNQALTLEVLTDVGYSTVNMFAYSLLWVFLKHSRHSGGSPSENRQNVNQLEASAYQKSNTGKILYNFSMAILHACIAYCNDKNRLDKIKASFVQNEIKHDFSRDLIK</sequence>
<keyword evidence="1" id="KW-0812">Transmembrane</keyword>
<keyword evidence="3" id="KW-1185">Reference proteome</keyword>
<protein>
    <submittedName>
        <fullName evidence="2">Uncharacterized protein</fullName>
    </submittedName>
</protein>
<evidence type="ECO:0000256" key="1">
    <source>
        <dbReference type="SAM" id="Phobius"/>
    </source>
</evidence>
<organism evidence="2 3">
    <name type="scientific">Glossina austeni</name>
    <name type="common">Savannah tsetse fly</name>
    <dbReference type="NCBI Taxonomy" id="7395"/>
    <lineage>
        <taxon>Eukaryota</taxon>
        <taxon>Metazoa</taxon>
        <taxon>Ecdysozoa</taxon>
        <taxon>Arthropoda</taxon>
        <taxon>Hexapoda</taxon>
        <taxon>Insecta</taxon>
        <taxon>Pterygota</taxon>
        <taxon>Neoptera</taxon>
        <taxon>Endopterygota</taxon>
        <taxon>Diptera</taxon>
        <taxon>Brachycera</taxon>
        <taxon>Muscomorpha</taxon>
        <taxon>Hippoboscoidea</taxon>
        <taxon>Glossinidae</taxon>
        <taxon>Glossina</taxon>
    </lineage>
</organism>
<dbReference type="VEuPathDB" id="VectorBase:GAUT033882"/>
<feature type="transmembrane region" description="Helical" evidence="1">
    <location>
        <begin position="20"/>
        <end position="37"/>
    </location>
</feature>
<dbReference type="EnsemblMetazoa" id="GAUT033882-RA">
    <property type="protein sequence ID" value="GAUT033882-PA"/>
    <property type="gene ID" value="GAUT033882"/>
</dbReference>
<keyword evidence="1" id="KW-0472">Membrane</keyword>
<accession>A0A1A9VDM0</accession>
<evidence type="ECO:0000313" key="3">
    <source>
        <dbReference type="Proteomes" id="UP000078200"/>
    </source>
</evidence>
<dbReference type="Proteomes" id="UP000078200">
    <property type="component" value="Unassembled WGS sequence"/>
</dbReference>
<dbReference type="AlphaFoldDB" id="A0A1A9VDM0"/>
<evidence type="ECO:0000313" key="2">
    <source>
        <dbReference type="EnsemblMetazoa" id="GAUT033882-PA"/>
    </source>
</evidence>
<keyword evidence="1" id="KW-1133">Transmembrane helix</keyword>